<proteinExistence type="predicted"/>
<accession>A0ABD2AA20</accession>
<organism evidence="1 2">
    <name type="scientific">Vespula squamosa</name>
    <name type="common">Southern yellow jacket</name>
    <name type="synonym">Wasp</name>
    <dbReference type="NCBI Taxonomy" id="30214"/>
    <lineage>
        <taxon>Eukaryota</taxon>
        <taxon>Metazoa</taxon>
        <taxon>Ecdysozoa</taxon>
        <taxon>Arthropoda</taxon>
        <taxon>Hexapoda</taxon>
        <taxon>Insecta</taxon>
        <taxon>Pterygota</taxon>
        <taxon>Neoptera</taxon>
        <taxon>Endopterygota</taxon>
        <taxon>Hymenoptera</taxon>
        <taxon>Apocrita</taxon>
        <taxon>Aculeata</taxon>
        <taxon>Vespoidea</taxon>
        <taxon>Vespidae</taxon>
        <taxon>Vespinae</taxon>
        <taxon>Vespula</taxon>
    </lineage>
</organism>
<evidence type="ECO:0000313" key="1">
    <source>
        <dbReference type="EMBL" id="KAL2717467.1"/>
    </source>
</evidence>
<gene>
    <name evidence="1" type="ORF">V1478_013167</name>
</gene>
<protein>
    <submittedName>
        <fullName evidence="1">Uncharacterized protein</fullName>
    </submittedName>
</protein>
<evidence type="ECO:0000313" key="2">
    <source>
        <dbReference type="Proteomes" id="UP001607302"/>
    </source>
</evidence>
<reference evidence="1 2" key="1">
    <citation type="journal article" date="2024" name="Ann. Entomol. Soc. Am.">
        <title>Genomic analyses of the southern and eastern yellowjacket wasps (Hymenoptera: Vespidae) reveal evolutionary signatures of social life.</title>
        <authorList>
            <person name="Catto M.A."/>
            <person name="Caine P.B."/>
            <person name="Orr S.E."/>
            <person name="Hunt B.G."/>
            <person name="Goodisman M.A.D."/>
        </authorList>
    </citation>
    <scope>NUCLEOTIDE SEQUENCE [LARGE SCALE GENOMIC DNA]</scope>
    <source>
        <strain evidence="1">233</strain>
        <tissue evidence="1">Head and thorax</tissue>
    </source>
</reference>
<dbReference type="AlphaFoldDB" id="A0ABD2AA20"/>
<comment type="caution">
    <text evidence="1">The sequence shown here is derived from an EMBL/GenBank/DDBJ whole genome shotgun (WGS) entry which is preliminary data.</text>
</comment>
<sequence>MKNRSSTNYVLQRYLVNLLKHDLLRSKRKRHNYRSIMISHFIIIALNPR</sequence>
<name>A0ABD2AA20_VESSQ</name>
<dbReference type="EMBL" id="JAUDFV010000153">
    <property type="protein sequence ID" value="KAL2717467.1"/>
    <property type="molecule type" value="Genomic_DNA"/>
</dbReference>
<keyword evidence="2" id="KW-1185">Reference proteome</keyword>
<dbReference type="Proteomes" id="UP001607302">
    <property type="component" value="Unassembled WGS sequence"/>
</dbReference>